<accession>A0ACC1S145</accession>
<organism evidence="1 2">
    <name type="scientific">Phlebia brevispora</name>
    <dbReference type="NCBI Taxonomy" id="194682"/>
    <lineage>
        <taxon>Eukaryota</taxon>
        <taxon>Fungi</taxon>
        <taxon>Dikarya</taxon>
        <taxon>Basidiomycota</taxon>
        <taxon>Agaricomycotina</taxon>
        <taxon>Agaricomycetes</taxon>
        <taxon>Polyporales</taxon>
        <taxon>Meruliaceae</taxon>
        <taxon>Phlebia</taxon>
    </lineage>
</organism>
<reference evidence="1" key="1">
    <citation type="submission" date="2022-07" db="EMBL/GenBank/DDBJ databases">
        <title>Genome Sequence of Phlebia brevispora.</title>
        <authorList>
            <person name="Buettner E."/>
        </authorList>
    </citation>
    <scope>NUCLEOTIDE SEQUENCE</scope>
    <source>
        <strain evidence="1">MPL23</strain>
    </source>
</reference>
<dbReference type="EMBL" id="JANHOG010001914">
    <property type="protein sequence ID" value="KAJ3529902.1"/>
    <property type="molecule type" value="Genomic_DNA"/>
</dbReference>
<proteinExistence type="predicted"/>
<comment type="caution">
    <text evidence="1">The sequence shown here is derived from an EMBL/GenBank/DDBJ whole genome shotgun (WGS) entry which is preliminary data.</text>
</comment>
<evidence type="ECO:0000313" key="2">
    <source>
        <dbReference type="Proteomes" id="UP001148662"/>
    </source>
</evidence>
<protein>
    <submittedName>
        <fullName evidence="1">Uncharacterized protein</fullName>
    </submittedName>
</protein>
<gene>
    <name evidence="1" type="ORF">NM688_g7789</name>
</gene>
<keyword evidence="2" id="KW-1185">Reference proteome</keyword>
<dbReference type="Proteomes" id="UP001148662">
    <property type="component" value="Unassembled WGS sequence"/>
</dbReference>
<sequence length="107" mass="11664">MTSTDSPDPSEKPEPIASVTALGSLDEAAYERKGQRSSRLWRKRNEKDTDSQESLPTTSPDKKPEPDLQPTSFLRLFRFATKWELSLNLVGLVAACAAGSAQVGISV</sequence>
<name>A0ACC1S145_9APHY</name>
<evidence type="ECO:0000313" key="1">
    <source>
        <dbReference type="EMBL" id="KAJ3529902.1"/>
    </source>
</evidence>